<evidence type="ECO:0000313" key="4">
    <source>
        <dbReference type="Proteomes" id="UP000321429"/>
    </source>
</evidence>
<dbReference type="RefSeq" id="WP_057810522.1">
    <property type="nucleotide sequence ID" value="NZ_BJUD01000025.1"/>
</dbReference>
<accession>A0A0R2L217</accession>
<dbReference type="Proteomes" id="UP000321429">
    <property type="component" value="Unassembled WGS sequence"/>
</dbReference>
<gene>
    <name evidence="2" type="ORF">IV55_GL001868</name>
    <name evidence="1" type="ORF">LSI01_12720</name>
</gene>
<organism evidence="2 3">
    <name type="scientific">Furfurilactobacillus siliginis</name>
    <dbReference type="NCBI Taxonomy" id="348151"/>
    <lineage>
        <taxon>Bacteria</taxon>
        <taxon>Bacillati</taxon>
        <taxon>Bacillota</taxon>
        <taxon>Bacilli</taxon>
        <taxon>Lactobacillales</taxon>
        <taxon>Lactobacillaceae</taxon>
        <taxon>Furfurilactobacillus</taxon>
    </lineage>
</organism>
<dbReference type="OrthoDB" id="2988039at2"/>
<dbReference type="STRING" id="348151.IV55_GL001868"/>
<protein>
    <submittedName>
        <fullName evidence="1">Amino acid biosynthesis protein</fullName>
    </submittedName>
</protein>
<dbReference type="AlphaFoldDB" id="A0A0R2L217"/>
<comment type="caution">
    <text evidence="2">The sequence shown here is derived from an EMBL/GenBank/DDBJ whole genome shotgun (WGS) entry which is preliminary data.</text>
</comment>
<keyword evidence="3" id="KW-1185">Reference proteome</keyword>
<dbReference type="PATRIC" id="fig|348151.3.peg.1920"/>
<dbReference type="EMBL" id="JQCB01000007">
    <property type="protein sequence ID" value="KRN95763.1"/>
    <property type="molecule type" value="Genomic_DNA"/>
</dbReference>
<reference evidence="2 3" key="1">
    <citation type="journal article" date="2015" name="Genome Announc.">
        <title>Expanding the biotechnology potential of lactobacilli through comparative genomics of 213 strains and associated genera.</title>
        <authorList>
            <person name="Sun Z."/>
            <person name="Harris H.M."/>
            <person name="McCann A."/>
            <person name="Guo C."/>
            <person name="Argimon S."/>
            <person name="Zhang W."/>
            <person name="Yang X."/>
            <person name="Jeffery I.B."/>
            <person name="Cooney J.C."/>
            <person name="Kagawa T.F."/>
            <person name="Liu W."/>
            <person name="Song Y."/>
            <person name="Salvetti E."/>
            <person name="Wrobel A."/>
            <person name="Rasinkangas P."/>
            <person name="Parkhill J."/>
            <person name="Rea M.C."/>
            <person name="O'Sullivan O."/>
            <person name="Ritari J."/>
            <person name="Douillard F.P."/>
            <person name="Paul Ross R."/>
            <person name="Yang R."/>
            <person name="Briner A.E."/>
            <person name="Felis G.E."/>
            <person name="de Vos W.M."/>
            <person name="Barrangou R."/>
            <person name="Klaenhammer T.R."/>
            <person name="Caufield P.W."/>
            <person name="Cui Y."/>
            <person name="Zhang H."/>
            <person name="O'Toole P.W."/>
        </authorList>
    </citation>
    <scope>NUCLEOTIDE SEQUENCE [LARGE SCALE GENOMIC DNA]</scope>
    <source>
        <strain evidence="2 3">DSM 22696</strain>
    </source>
</reference>
<reference evidence="1 4" key="2">
    <citation type="submission" date="2019-07" db="EMBL/GenBank/DDBJ databases">
        <title>Whole genome shotgun sequence of Lactobacillus siliginis NBRC 101315.</title>
        <authorList>
            <person name="Hosoyama A."/>
            <person name="Uohara A."/>
            <person name="Ohji S."/>
            <person name="Ichikawa N."/>
        </authorList>
    </citation>
    <scope>NUCLEOTIDE SEQUENCE [LARGE SCALE GENOMIC DNA]</scope>
    <source>
        <strain evidence="1 4">NBRC 101315</strain>
    </source>
</reference>
<dbReference type="Proteomes" id="UP000051139">
    <property type="component" value="Unassembled WGS sequence"/>
</dbReference>
<name>A0A0R2L217_9LACO</name>
<evidence type="ECO:0000313" key="2">
    <source>
        <dbReference type="EMBL" id="KRN95763.1"/>
    </source>
</evidence>
<sequence length="177" mass="19937">MHIHTLGPAATDSNHASIAYLQQHPELAESVVLHDRFETILRQLAQWPGDLVVIPAAFQSDLWQESWGDVHYAFRDQLTLIDSFVHPLDPLVVVENEQRQTGIGYTHAATGKLLERTVALTQLVTTPSKVAAYQRYQSDGQYVLTNERNVTLTATDSIIKRIEVNMVWCVYRINGGN</sequence>
<proteinExistence type="predicted"/>
<dbReference type="EMBL" id="BJUD01000025">
    <property type="protein sequence ID" value="GEK28961.1"/>
    <property type="molecule type" value="Genomic_DNA"/>
</dbReference>
<evidence type="ECO:0000313" key="1">
    <source>
        <dbReference type="EMBL" id="GEK28961.1"/>
    </source>
</evidence>
<evidence type="ECO:0000313" key="3">
    <source>
        <dbReference type="Proteomes" id="UP000051139"/>
    </source>
</evidence>